<organism evidence="6 7">
    <name type="scientific">Gemmatirosa kalamazoonensis</name>
    <dbReference type="NCBI Taxonomy" id="861299"/>
    <lineage>
        <taxon>Bacteria</taxon>
        <taxon>Pseudomonadati</taxon>
        <taxon>Gemmatimonadota</taxon>
        <taxon>Gemmatimonadia</taxon>
        <taxon>Gemmatimonadales</taxon>
        <taxon>Gemmatimonadaceae</taxon>
        <taxon>Gemmatirosa</taxon>
    </lineage>
</organism>
<dbReference type="InParanoid" id="W0RIS7"/>
<evidence type="ECO:0000256" key="1">
    <source>
        <dbReference type="ARBA" id="ARBA00004167"/>
    </source>
</evidence>
<dbReference type="RefSeq" id="WP_025410811.1">
    <property type="nucleotide sequence ID" value="NZ_CP007128.1"/>
</dbReference>
<dbReference type="InterPro" id="IPR007343">
    <property type="entry name" value="Uncharacterised_pept_Zn_put"/>
</dbReference>
<name>W0RIS7_9BACT</name>
<evidence type="ECO:0000256" key="5">
    <source>
        <dbReference type="SAM" id="SignalP"/>
    </source>
</evidence>
<protein>
    <recommendedName>
        <fullName evidence="8">Metalloprotease</fullName>
    </recommendedName>
</protein>
<comment type="subcellular location">
    <subcellularLocation>
        <location evidence="1">Membrane</location>
        <topology evidence="1">Single-pass membrane protein</topology>
    </subcellularLocation>
</comment>
<dbReference type="SUPFAM" id="SSF55486">
    <property type="entry name" value="Metalloproteases ('zincins'), catalytic domain"/>
    <property type="match status" value="1"/>
</dbReference>
<accession>W0RIS7</accession>
<dbReference type="KEGG" id="gba:J421_1771"/>
<feature type="signal peptide" evidence="5">
    <location>
        <begin position="1"/>
        <end position="24"/>
    </location>
</feature>
<keyword evidence="5" id="KW-0732">Signal</keyword>
<keyword evidence="7" id="KW-1185">Reference proteome</keyword>
<evidence type="ECO:0000313" key="7">
    <source>
        <dbReference type="Proteomes" id="UP000019151"/>
    </source>
</evidence>
<dbReference type="EMBL" id="CP007128">
    <property type="protein sequence ID" value="AHG89308.1"/>
    <property type="molecule type" value="Genomic_DNA"/>
</dbReference>
<evidence type="ECO:0000256" key="3">
    <source>
        <dbReference type="ARBA" id="ARBA00022989"/>
    </source>
</evidence>
<dbReference type="PANTHER" id="PTHR30168">
    <property type="entry name" value="PUTATIVE MEMBRANE PROTEIN YPFJ"/>
    <property type="match status" value="1"/>
</dbReference>
<sequence>MTRLDFQRWALTLGALLVPALTQAAPVAPAPRDATGITAADVAASNAKVSAAFGDLVTTWGSAFADIGARFAQPDLVRYRGAVRTACGVMRGGNAGYCIRDNTVYYDDVFVASQAKAAAQRLGTDGDMAAVGVIAHEMGHAVAMQLGHMWRTSYRNEAVADCLAGAFARSADQRGLLERGDVDEAFYGMASAGDPTPQLTGDDRVDRVILVRAAAMGHGTEEQRVGNFRQGLQGGAGACLAEFR</sequence>
<evidence type="ECO:0000313" key="6">
    <source>
        <dbReference type="EMBL" id="AHG89308.1"/>
    </source>
</evidence>
<dbReference type="OrthoDB" id="9774900at2"/>
<evidence type="ECO:0000256" key="4">
    <source>
        <dbReference type="ARBA" id="ARBA00023136"/>
    </source>
</evidence>
<dbReference type="PANTHER" id="PTHR30168:SF0">
    <property type="entry name" value="INNER MEMBRANE PROTEIN"/>
    <property type="match status" value="1"/>
</dbReference>
<gene>
    <name evidence="6" type="ORF">J421_1771</name>
</gene>
<dbReference type="GO" id="GO:0016020">
    <property type="term" value="C:membrane"/>
    <property type="evidence" value="ECO:0007669"/>
    <property type="project" value="UniProtKB-SubCell"/>
</dbReference>
<dbReference type="HOGENOM" id="CLU_059329_2_0_0"/>
<reference evidence="6 7" key="1">
    <citation type="journal article" date="2014" name="Genome Announc.">
        <title>Genome Sequence and Methylome of Soil Bacterium Gemmatirosa kalamazoonensis KBS708T, a Member of the Rarely Cultivated Gemmatimonadetes Phylum.</title>
        <authorList>
            <person name="Debruyn J.M."/>
            <person name="Radosevich M."/>
            <person name="Wommack K.E."/>
            <person name="Polson S.W."/>
            <person name="Hauser L.J."/>
            <person name="Fawaz M.N."/>
            <person name="Korlach J."/>
            <person name="Tsai Y.C."/>
        </authorList>
    </citation>
    <scope>NUCLEOTIDE SEQUENCE [LARGE SCALE GENOMIC DNA]</scope>
    <source>
        <strain evidence="6 7">KBS708</strain>
    </source>
</reference>
<dbReference type="Pfam" id="PF04228">
    <property type="entry name" value="Zn_peptidase"/>
    <property type="match status" value="1"/>
</dbReference>
<dbReference type="eggNOG" id="COG2321">
    <property type="taxonomic scope" value="Bacteria"/>
</dbReference>
<dbReference type="Proteomes" id="UP000019151">
    <property type="component" value="Chromosome"/>
</dbReference>
<proteinExistence type="predicted"/>
<keyword evidence="4" id="KW-0472">Membrane</keyword>
<dbReference type="AlphaFoldDB" id="W0RIS7"/>
<evidence type="ECO:0000256" key="2">
    <source>
        <dbReference type="ARBA" id="ARBA00022692"/>
    </source>
</evidence>
<feature type="chain" id="PRO_5004795060" description="Metalloprotease" evidence="5">
    <location>
        <begin position="25"/>
        <end position="244"/>
    </location>
</feature>
<keyword evidence="2" id="KW-0812">Transmembrane</keyword>
<keyword evidence="3" id="KW-1133">Transmembrane helix</keyword>
<evidence type="ECO:0008006" key="8">
    <source>
        <dbReference type="Google" id="ProtNLM"/>
    </source>
</evidence>